<feature type="non-terminal residue" evidence="1">
    <location>
        <position position="1"/>
    </location>
</feature>
<evidence type="ECO:0000313" key="1">
    <source>
        <dbReference type="EMBL" id="KAG5757640.1"/>
    </source>
</evidence>
<accession>A0A9P7HDZ9</accession>
<name>A0A9P7HDZ9_9HYPO</name>
<protein>
    <submittedName>
        <fullName evidence="1">Uncharacterized protein</fullName>
    </submittedName>
</protein>
<dbReference type="Proteomes" id="UP000750502">
    <property type="component" value="Unassembled WGS sequence"/>
</dbReference>
<keyword evidence="2" id="KW-1185">Reference proteome</keyword>
<reference evidence="1" key="2">
    <citation type="submission" date="2020-10" db="EMBL/GenBank/DDBJ databases">
        <authorList>
            <person name="Peck L.D."/>
            <person name="Nowell R.W."/>
            <person name="Flood J."/>
            <person name="Ryan M.J."/>
            <person name="Barraclough T.G."/>
        </authorList>
    </citation>
    <scope>NUCLEOTIDE SEQUENCE</scope>
    <source>
        <strain evidence="1">IMI 127659i</strain>
    </source>
</reference>
<dbReference type="EMBL" id="JADFTT010001060">
    <property type="protein sequence ID" value="KAG5757640.1"/>
    <property type="molecule type" value="Genomic_DNA"/>
</dbReference>
<evidence type="ECO:0000313" key="2">
    <source>
        <dbReference type="Proteomes" id="UP000750502"/>
    </source>
</evidence>
<organism evidence="1 2">
    <name type="scientific">Fusarium xylarioides</name>
    <dbReference type="NCBI Taxonomy" id="221167"/>
    <lineage>
        <taxon>Eukaryota</taxon>
        <taxon>Fungi</taxon>
        <taxon>Dikarya</taxon>
        <taxon>Ascomycota</taxon>
        <taxon>Pezizomycotina</taxon>
        <taxon>Sordariomycetes</taxon>
        <taxon>Hypocreomycetidae</taxon>
        <taxon>Hypocreales</taxon>
        <taxon>Nectriaceae</taxon>
        <taxon>Fusarium</taxon>
        <taxon>Fusarium fujikuroi species complex</taxon>
    </lineage>
</organism>
<sequence length="51" mass="5718">MGPDYSRQSASRVHNFNPYKVAMSPAQPTVGPLYEQISKQSFQVQPHGRLS</sequence>
<proteinExistence type="predicted"/>
<gene>
    <name evidence="1" type="ORF">H9Q72_014218</name>
</gene>
<comment type="caution">
    <text evidence="1">The sequence shown here is derived from an EMBL/GenBank/DDBJ whole genome shotgun (WGS) entry which is preliminary data.</text>
</comment>
<reference evidence="1" key="1">
    <citation type="journal article" date="2020" name="bioRxiv">
        <title>Historical genomics reveals the evolutionary mechanisms behind multiple outbreaks of the host-specific coffee wilt pathogen Fusarium xylarioides.</title>
        <authorList>
            <person name="Peck D."/>
            <person name="Nowell R.W."/>
            <person name="Flood J."/>
            <person name="Ryan M.J."/>
            <person name="Barraclough T.G."/>
        </authorList>
    </citation>
    <scope>NUCLEOTIDE SEQUENCE</scope>
    <source>
        <strain evidence="1">IMI 127659i</strain>
    </source>
</reference>
<dbReference type="AlphaFoldDB" id="A0A9P7HDZ9"/>